<evidence type="ECO:0000256" key="9">
    <source>
        <dbReference type="ARBA" id="ARBA00023136"/>
    </source>
</evidence>
<dbReference type="InterPro" id="IPR057476">
    <property type="entry name" value="Cux_N"/>
</dbReference>
<protein>
    <recommendedName>
        <fullName evidence="3">Protein CASP</fullName>
    </recommendedName>
</protein>
<name>A0AAV5RAG5_PICKL</name>
<feature type="domain" description="CASP C-terminal" evidence="13">
    <location>
        <begin position="434"/>
        <end position="668"/>
    </location>
</feature>
<evidence type="ECO:0000256" key="11">
    <source>
        <dbReference type="SAM" id="MobiDB-lite"/>
    </source>
</evidence>
<dbReference type="Pfam" id="PF25398">
    <property type="entry name" value="CUX1_N"/>
    <property type="match status" value="1"/>
</dbReference>
<keyword evidence="5 12" id="KW-0812">Transmembrane</keyword>
<dbReference type="PANTHER" id="PTHR14043">
    <property type="entry name" value="CCAAT DISPLACEMENT PROTEIN-RELATED"/>
    <property type="match status" value="1"/>
</dbReference>
<dbReference type="InterPro" id="IPR012955">
    <property type="entry name" value="CASP_C"/>
</dbReference>
<feature type="coiled-coil region" evidence="10">
    <location>
        <begin position="339"/>
        <end position="379"/>
    </location>
</feature>
<feature type="coiled-coil region" evidence="10">
    <location>
        <begin position="410"/>
        <end position="458"/>
    </location>
</feature>
<dbReference type="PANTHER" id="PTHR14043:SF2">
    <property type="entry name" value="HOMEOBOX PROTEIN CUT"/>
    <property type="match status" value="1"/>
</dbReference>
<accession>A0AAV5RAG5</accession>
<evidence type="ECO:0000259" key="13">
    <source>
        <dbReference type="Pfam" id="PF08172"/>
    </source>
</evidence>
<dbReference type="EMBL" id="BTGB01000009">
    <property type="protein sequence ID" value="GMM48423.1"/>
    <property type="molecule type" value="Genomic_DNA"/>
</dbReference>
<feature type="coiled-coil region" evidence="10">
    <location>
        <begin position="527"/>
        <end position="575"/>
    </location>
</feature>
<evidence type="ECO:0000256" key="1">
    <source>
        <dbReference type="ARBA" id="ARBA00004409"/>
    </source>
</evidence>
<keyword evidence="9 12" id="KW-0472">Membrane</keyword>
<evidence type="ECO:0000256" key="4">
    <source>
        <dbReference type="ARBA" id="ARBA00022448"/>
    </source>
</evidence>
<organism evidence="15 16">
    <name type="scientific">Pichia kluyveri</name>
    <name type="common">Yeast</name>
    <dbReference type="NCBI Taxonomy" id="36015"/>
    <lineage>
        <taxon>Eukaryota</taxon>
        <taxon>Fungi</taxon>
        <taxon>Dikarya</taxon>
        <taxon>Ascomycota</taxon>
        <taxon>Saccharomycotina</taxon>
        <taxon>Pichiomycetes</taxon>
        <taxon>Pichiales</taxon>
        <taxon>Pichiaceae</taxon>
        <taxon>Pichia</taxon>
    </lineage>
</organism>
<evidence type="ECO:0000256" key="2">
    <source>
        <dbReference type="ARBA" id="ARBA00006415"/>
    </source>
</evidence>
<evidence type="ECO:0000256" key="8">
    <source>
        <dbReference type="ARBA" id="ARBA00023054"/>
    </source>
</evidence>
<evidence type="ECO:0000256" key="6">
    <source>
        <dbReference type="ARBA" id="ARBA00022989"/>
    </source>
</evidence>
<keyword evidence="8 10" id="KW-0175">Coiled coil</keyword>
<feature type="region of interest" description="Disordered" evidence="11">
    <location>
        <begin position="677"/>
        <end position="698"/>
    </location>
</feature>
<evidence type="ECO:0000256" key="5">
    <source>
        <dbReference type="ARBA" id="ARBA00022692"/>
    </source>
</evidence>
<reference evidence="15 16" key="1">
    <citation type="journal article" date="2023" name="Elife">
        <title>Identification of key yeast species and microbe-microbe interactions impacting larval growth of Drosophila in the wild.</title>
        <authorList>
            <person name="Mure A."/>
            <person name="Sugiura Y."/>
            <person name="Maeda R."/>
            <person name="Honda K."/>
            <person name="Sakurai N."/>
            <person name="Takahashi Y."/>
            <person name="Watada M."/>
            <person name="Katoh T."/>
            <person name="Gotoh A."/>
            <person name="Gotoh Y."/>
            <person name="Taniguchi I."/>
            <person name="Nakamura K."/>
            <person name="Hayashi T."/>
            <person name="Katayama T."/>
            <person name="Uemura T."/>
            <person name="Hattori Y."/>
        </authorList>
    </citation>
    <scope>NUCLEOTIDE SEQUENCE [LARGE SCALE GENOMIC DNA]</scope>
    <source>
        <strain evidence="15 16">PK-24</strain>
    </source>
</reference>
<evidence type="ECO:0000256" key="7">
    <source>
        <dbReference type="ARBA" id="ARBA00023034"/>
    </source>
</evidence>
<proteinExistence type="inferred from homology"/>
<keyword evidence="16" id="KW-1185">Reference proteome</keyword>
<comment type="caution">
    <text evidence="15">The sequence shown here is derived from an EMBL/GenBank/DDBJ whole genome shotgun (WGS) entry which is preliminary data.</text>
</comment>
<sequence length="698" mass="80779">MTEANSKMVDSSVVLEKALHSWTIIDLSNLQKELDEKAIDIQDYQKESLVDRKELANQTKSFKKLEDEEKLEKFNTLLKSYQNVIDLMNKKTKNIENLFFKVYRSIAEAPDPKPLLKSSLDTLATVSELTKVKEENKILEEKLLKFADYDKLKEQIQTTETQMKTINDAELEAKDSEWKSLLEERESNWKKNEEELESLIESLRKDIQDREVNEKMLKLRLKKKSEALGEEYNEDAEEDNLVAKNEFGTDNVNNSLVESLKKDLESSKERVQSLQSRNEELRKNASLLNSKIDIEVKKTKKENDKQISNLESENSMLVAKLSHERKTSTKLNEEIKLINDKFNKEITQLHTDIDNLKKIKNERSDYKEIKKELELLKQIQFGDESDNSDTNNEFETDSVAKIESAIVQRNKKLNNDLIQLRRVNEESSKKIEDFSAKVEQLEKEIRVLKDTNVRLENDLINFEHTGNNNDDKWETMSMISSIAGTNNGKNNNNNRSVSPAASIAGGTDDNRSIIMGGGGNFSDSSLLPIITQQRDRFRNRNKELEEENKKHFSKIVELKREINSLKNDNRELYEKIRFLQYHQNAQNIQQNGGDIESRYKVDYEHDLHPIEQFRLMETKRINSKITPWDRIFIQVTKTVLSTPLTRWLFVAYCLSLHLLVMILTLSLMGGSANSTTTYQTSSSLASSGNTQNIDSKLL</sequence>
<dbReference type="Pfam" id="PF08172">
    <property type="entry name" value="CASP_C"/>
    <property type="match status" value="1"/>
</dbReference>
<evidence type="ECO:0000259" key="14">
    <source>
        <dbReference type="Pfam" id="PF25398"/>
    </source>
</evidence>
<keyword evidence="6 12" id="KW-1133">Transmembrane helix</keyword>
<keyword evidence="7" id="KW-0333">Golgi apparatus</keyword>
<keyword evidence="4" id="KW-0813">Transport</keyword>
<evidence type="ECO:0000313" key="15">
    <source>
        <dbReference type="EMBL" id="GMM48423.1"/>
    </source>
</evidence>
<gene>
    <name evidence="15" type="ORF">DAPK24_050210</name>
</gene>
<feature type="transmembrane region" description="Helical" evidence="12">
    <location>
        <begin position="647"/>
        <end position="668"/>
    </location>
</feature>
<dbReference type="AlphaFoldDB" id="A0AAV5RAG5"/>
<dbReference type="GO" id="GO:0006891">
    <property type="term" value="P:intra-Golgi vesicle-mediated transport"/>
    <property type="evidence" value="ECO:0007669"/>
    <property type="project" value="InterPro"/>
</dbReference>
<dbReference type="GO" id="GO:0000139">
    <property type="term" value="C:Golgi membrane"/>
    <property type="evidence" value="ECO:0007669"/>
    <property type="project" value="UniProtKB-SubCell"/>
</dbReference>
<comment type="similarity">
    <text evidence="2">Belongs to the CASP family.</text>
</comment>
<comment type="subcellular location">
    <subcellularLocation>
        <location evidence="1">Golgi apparatus membrane</location>
        <topology evidence="1">Single-pass type IV membrane protein</topology>
    </subcellularLocation>
</comment>
<evidence type="ECO:0000256" key="3">
    <source>
        <dbReference type="ARBA" id="ARBA00018691"/>
    </source>
</evidence>
<evidence type="ECO:0000256" key="12">
    <source>
        <dbReference type="SAM" id="Phobius"/>
    </source>
</evidence>
<dbReference type="Proteomes" id="UP001378960">
    <property type="component" value="Unassembled WGS sequence"/>
</dbReference>
<evidence type="ECO:0000313" key="16">
    <source>
        <dbReference type="Proteomes" id="UP001378960"/>
    </source>
</evidence>
<feature type="domain" description="Cux N-terminal" evidence="14">
    <location>
        <begin position="14"/>
        <end position="122"/>
    </location>
</feature>
<evidence type="ECO:0000256" key="10">
    <source>
        <dbReference type="SAM" id="Coils"/>
    </source>
</evidence>
<feature type="coiled-coil region" evidence="10">
    <location>
        <begin position="149"/>
        <end position="213"/>
    </location>
</feature>
<feature type="coiled-coil region" evidence="10">
    <location>
        <begin position="257"/>
        <end position="291"/>
    </location>
</feature>